<proteinExistence type="predicted"/>
<evidence type="ECO:0000313" key="3">
    <source>
        <dbReference type="Proteomes" id="UP001499988"/>
    </source>
</evidence>
<organism evidence="2 3">
    <name type="scientific">Ferrimonas pelagia</name>
    <dbReference type="NCBI Taxonomy" id="1177826"/>
    <lineage>
        <taxon>Bacteria</taxon>
        <taxon>Pseudomonadati</taxon>
        <taxon>Pseudomonadota</taxon>
        <taxon>Gammaproteobacteria</taxon>
        <taxon>Alteromonadales</taxon>
        <taxon>Ferrimonadaceae</taxon>
        <taxon>Ferrimonas</taxon>
    </lineage>
</organism>
<dbReference type="SUPFAM" id="SSF46785">
    <property type="entry name" value="Winged helix' DNA-binding domain"/>
    <property type="match status" value="1"/>
</dbReference>
<dbReference type="InterPro" id="IPR036390">
    <property type="entry name" value="WH_DNA-bd_sf"/>
</dbReference>
<feature type="domain" description="HTH marR-type" evidence="1">
    <location>
        <begin position="1"/>
        <end position="134"/>
    </location>
</feature>
<dbReference type="EMBL" id="BAABJZ010000100">
    <property type="protein sequence ID" value="GAA4898861.1"/>
    <property type="molecule type" value="Genomic_DNA"/>
</dbReference>
<gene>
    <name evidence="2" type="ORF">GCM10023333_35470</name>
</gene>
<dbReference type="InterPro" id="IPR039422">
    <property type="entry name" value="MarR/SlyA-like"/>
</dbReference>
<protein>
    <recommendedName>
        <fullName evidence="1">HTH marR-type domain-containing protein</fullName>
    </recommendedName>
</protein>
<sequence length="140" mass="16021">MKIDQSLMALERYISRRWREVPETACTSLSYTEYDYLETLEEAGSVRLSDLAKRMLVSKPTASNMVARLQRKGLVERQPCQEDGRAFLLSISVQAKALLAQDRTIYGDLISELVDEMSPQDRQHLAQLLTRMVAKANRSR</sequence>
<dbReference type="SMART" id="SM00347">
    <property type="entry name" value="HTH_MARR"/>
    <property type="match status" value="1"/>
</dbReference>
<dbReference type="Gene3D" id="1.10.10.10">
    <property type="entry name" value="Winged helix-like DNA-binding domain superfamily/Winged helix DNA-binding domain"/>
    <property type="match status" value="1"/>
</dbReference>
<dbReference type="Pfam" id="PF01047">
    <property type="entry name" value="MarR"/>
    <property type="match status" value="1"/>
</dbReference>
<dbReference type="PANTHER" id="PTHR33164:SF95">
    <property type="entry name" value="TRANSCRIPTIONAL REGULATOR"/>
    <property type="match status" value="1"/>
</dbReference>
<dbReference type="PROSITE" id="PS50995">
    <property type="entry name" value="HTH_MARR_2"/>
    <property type="match status" value="1"/>
</dbReference>
<dbReference type="Proteomes" id="UP001499988">
    <property type="component" value="Unassembled WGS sequence"/>
</dbReference>
<dbReference type="PRINTS" id="PR00598">
    <property type="entry name" value="HTHMARR"/>
</dbReference>
<reference evidence="3" key="1">
    <citation type="journal article" date="2019" name="Int. J. Syst. Evol. Microbiol.">
        <title>The Global Catalogue of Microorganisms (GCM) 10K type strain sequencing project: providing services to taxonomists for standard genome sequencing and annotation.</title>
        <authorList>
            <consortium name="The Broad Institute Genomics Platform"/>
            <consortium name="The Broad Institute Genome Sequencing Center for Infectious Disease"/>
            <person name="Wu L."/>
            <person name="Ma J."/>
        </authorList>
    </citation>
    <scope>NUCLEOTIDE SEQUENCE [LARGE SCALE GENOMIC DNA]</scope>
    <source>
        <strain evidence="3">JCM 18401</strain>
    </source>
</reference>
<name>A0ABP9FBY6_9GAMM</name>
<dbReference type="InterPro" id="IPR036388">
    <property type="entry name" value="WH-like_DNA-bd_sf"/>
</dbReference>
<evidence type="ECO:0000259" key="1">
    <source>
        <dbReference type="PROSITE" id="PS50995"/>
    </source>
</evidence>
<comment type="caution">
    <text evidence="2">The sequence shown here is derived from an EMBL/GenBank/DDBJ whole genome shotgun (WGS) entry which is preliminary data.</text>
</comment>
<evidence type="ECO:0000313" key="2">
    <source>
        <dbReference type="EMBL" id="GAA4898861.1"/>
    </source>
</evidence>
<keyword evidence="3" id="KW-1185">Reference proteome</keyword>
<dbReference type="PANTHER" id="PTHR33164">
    <property type="entry name" value="TRANSCRIPTIONAL REGULATOR, MARR FAMILY"/>
    <property type="match status" value="1"/>
</dbReference>
<accession>A0ABP9FBY6</accession>
<dbReference type="RefSeq" id="WP_345336804.1">
    <property type="nucleotide sequence ID" value="NZ_BAABJZ010000100.1"/>
</dbReference>
<dbReference type="InterPro" id="IPR000835">
    <property type="entry name" value="HTH_MarR-typ"/>
</dbReference>